<comment type="caution">
    <text evidence="1">The sequence shown here is derived from an EMBL/GenBank/DDBJ whole genome shotgun (WGS) entry which is preliminary data.</text>
</comment>
<dbReference type="RefSeq" id="WP_153467739.1">
    <property type="nucleotide sequence ID" value="NZ_WBOF01000003.1"/>
</dbReference>
<sequence>MSFLYPDQEEILDSACGYEHVSVERVASFPTPYGRRAVHAVGTPWAVLGALRAQVRRTDGGTPAATVEFPAPSGSTADYEHVCA</sequence>
<dbReference type="Proteomes" id="UP000450000">
    <property type="component" value="Unassembled WGS sequence"/>
</dbReference>
<reference evidence="1 2" key="1">
    <citation type="submission" date="2019-09" db="EMBL/GenBank/DDBJ databases">
        <title>Genome Sequences of Streptomyces kaniharaensis ATCC 21070.</title>
        <authorList>
            <person name="Zhu W."/>
            <person name="De Crecy-Lagard V."/>
            <person name="Richards N.G."/>
        </authorList>
    </citation>
    <scope>NUCLEOTIDE SEQUENCE [LARGE SCALE GENOMIC DNA]</scope>
    <source>
        <strain evidence="1 2">SF-557</strain>
    </source>
</reference>
<evidence type="ECO:0000313" key="2">
    <source>
        <dbReference type="Proteomes" id="UP000450000"/>
    </source>
</evidence>
<protein>
    <submittedName>
        <fullName evidence="1">Uncharacterized protein</fullName>
    </submittedName>
</protein>
<dbReference type="EMBL" id="WBOF01000003">
    <property type="protein sequence ID" value="MQS16553.1"/>
    <property type="molecule type" value="Genomic_DNA"/>
</dbReference>
<organism evidence="1 2">
    <name type="scientific">Streptomyces kaniharaensis</name>
    <dbReference type="NCBI Taxonomy" id="212423"/>
    <lineage>
        <taxon>Bacteria</taxon>
        <taxon>Bacillati</taxon>
        <taxon>Actinomycetota</taxon>
        <taxon>Actinomycetes</taxon>
        <taxon>Kitasatosporales</taxon>
        <taxon>Streptomycetaceae</taxon>
        <taxon>Streptomyces</taxon>
    </lineage>
</organism>
<gene>
    <name evidence="1" type="ORF">F7Q99_31275</name>
</gene>
<proteinExistence type="predicted"/>
<name>A0A6N7L3W0_9ACTN</name>
<evidence type="ECO:0000313" key="1">
    <source>
        <dbReference type="EMBL" id="MQS16553.1"/>
    </source>
</evidence>
<dbReference type="AlphaFoldDB" id="A0A6N7L3W0"/>
<keyword evidence="2" id="KW-1185">Reference proteome</keyword>
<accession>A0A6N7L3W0</accession>